<proteinExistence type="predicted"/>
<gene>
    <name evidence="1" type="ORF">LCGC14_0852110</name>
</gene>
<organism evidence="1">
    <name type="scientific">marine sediment metagenome</name>
    <dbReference type="NCBI Taxonomy" id="412755"/>
    <lineage>
        <taxon>unclassified sequences</taxon>
        <taxon>metagenomes</taxon>
        <taxon>ecological metagenomes</taxon>
    </lineage>
</organism>
<dbReference type="EMBL" id="LAZR01002545">
    <property type="protein sequence ID" value="KKN28638.1"/>
    <property type="molecule type" value="Genomic_DNA"/>
</dbReference>
<dbReference type="SUPFAM" id="SSF52980">
    <property type="entry name" value="Restriction endonuclease-like"/>
    <property type="match status" value="1"/>
</dbReference>
<dbReference type="InterPro" id="IPR011856">
    <property type="entry name" value="tRNA_endonuc-like_dom_sf"/>
</dbReference>
<comment type="caution">
    <text evidence="1">The sequence shown here is derived from an EMBL/GenBank/DDBJ whole genome shotgun (WGS) entry which is preliminary data.</text>
</comment>
<name>A0A0F9SGY7_9ZZZZ</name>
<protein>
    <submittedName>
        <fullName evidence="1">Uncharacterized protein</fullName>
    </submittedName>
</protein>
<dbReference type="AlphaFoldDB" id="A0A0F9SGY7"/>
<reference evidence="1" key="1">
    <citation type="journal article" date="2015" name="Nature">
        <title>Complex archaea that bridge the gap between prokaryotes and eukaryotes.</title>
        <authorList>
            <person name="Spang A."/>
            <person name="Saw J.H."/>
            <person name="Jorgensen S.L."/>
            <person name="Zaremba-Niedzwiedzka K."/>
            <person name="Martijn J."/>
            <person name="Lind A.E."/>
            <person name="van Eijk R."/>
            <person name="Schleper C."/>
            <person name="Guy L."/>
            <person name="Ettema T.J."/>
        </authorList>
    </citation>
    <scope>NUCLEOTIDE SEQUENCE</scope>
</reference>
<sequence>MFKRGSAGERLVAALLQSRGWFILPAYDYSGEGGNTAPRLQGELAGYVAPDILAARNGKCIWVEVKTKEHADYTRVTDRMEHGFSLRHLEAYRGIQEITGIPVWLAIYEEDTGDIRMARIDSLPEPRITDMKKGALNEGKMAYFAQAAFKVANKE</sequence>
<dbReference type="GO" id="GO:0003676">
    <property type="term" value="F:nucleic acid binding"/>
    <property type="evidence" value="ECO:0007669"/>
    <property type="project" value="InterPro"/>
</dbReference>
<evidence type="ECO:0000313" key="1">
    <source>
        <dbReference type="EMBL" id="KKN28638.1"/>
    </source>
</evidence>
<dbReference type="InterPro" id="IPR011335">
    <property type="entry name" value="Restrct_endonuc-II-like"/>
</dbReference>
<accession>A0A0F9SGY7</accession>
<dbReference type="Gene3D" id="3.40.1350.10">
    <property type="match status" value="1"/>
</dbReference>